<evidence type="ECO:0000313" key="1">
    <source>
        <dbReference type="EMBL" id="SCZ85180.1"/>
    </source>
</evidence>
<dbReference type="STRING" id="51642.NSMM_350044"/>
<accession>A0A1G5SEA4</accession>
<organism evidence="1 2">
    <name type="scientific">Nitrosomonas mobilis</name>
    <dbReference type="NCBI Taxonomy" id="51642"/>
    <lineage>
        <taxon>Bacteria</taxon>
        <taxon>Pseudomonadati</taxon>
        <taxon>Pseudomonadota</taxon>
        <taxon>Betaproteobacteria</taxon>
        <taxon>Nitrosomonadales</taxon>
        <taxon>Nitrosomonadaceae</taxon>
        <taxon>Nitrosomonas</taxon>
    </lineage>
</organism>
<reference evidence="1 2" key="1">
    <citation type="submission" date="2016-10" db="EMBL/GenBank/DDBJ databases">
        <authorList>
            <person name="de Groot N.N."/>
        </authorList>
    </citation>
    <scope>NUCLEOTIDE SEQUENCE [LARGE SCALE GENOMIC DNA]</scope>
    <source>
        <strain evidence="1">1</strain>
    </source>
</reference>
<keyword evidence="2" id="KW-1185">Reference proteome</keyword>
<protein>
    <submittedName>
        <fullName evidence="1">Uncharacterized protein</fullName>
    </submittedName>
</protein>
<gene>
    <name evidence="1" type="ORF">NSMM_350044</name>
</gene>
<dbReference type="Proteomes" id="UP000198729">
    <property type="component" value="Unassembled WGS sequence"/>
</dbReference>
<evidence type="ECO:0000313" key="2">
    <source>
        <dbReference type="Proteomes" id="UP000198729"/>
    </source>
</evidence>
<proteinExistence type="predicted"/>
<dbReference type="EMBL" id="FMWO01000042">
    <property type="protein sequence ID" value="SCZ85180.1"/>
    <property type="molecule type" value="Genomic_DNA"/>
</dbReference>
<sequence>MVIFNWSVENCQKNLTKDEKVTTLSGVSGVKDVTLPEQKQKQKVTNRAKTA</sequence>
<name>A0A1G5SEA4_9PROT</name>
<dbReference type="AlphaFoldDB" id="A0A1G5SEA4"/>